<dbReference type="SMART" id="SM00085">
    <property type="entry name" value="PA2c"/>
    <property type="match status" value="1"/>
</dbReference>
<feature type="non-terminal residue" evidence="9">
    <location>
        <position position="1"/>
    </location>
</feature>
<proteinExistence type="inferred from homology"/>
<dbReference type="InterPro" id="IPR001211">
    <property type="entry name" value="PLA2"/>
</dbReference>
<feature type="binding site" evidence="5">
    <location>
        <position position="38"/>
    </location>
    <ligand>
        <name>Ca(2+)</name>
        <dbReference type="ChEBI" id="CHEBI:29108"/>
    </ligand>
</feature>
<dbReference type="CDD" id="cd00125">
    <property type="entry name" value="PLA2c"/>
    <property type="match status" value="1"/>
</dbReference>
<dbReference type="GO" id="GO:0047498">
    <property type="term" value="F:calcium-dependent phospholipase A2 activity"/>
    <property type="evidence" value="ECO:0007669"/>
    <property type="project" value="TreeGrafter"/>
</dbReference>
<evidence type="ECO:0000256" key="5">
    <source>
        <dbReference type="PIRSR" id="PIRSR601211-2"/>
    </source>
</evidence>
<dbReference type="EMBL" id="VZRW01000050">
    <property type="protein sequence ID" value="NWX11456.1"/>
    <property type="molecule type" value="Genomic_DNA"/>
</dbReference>
<gene>
    <name evidence="9" type="primary">Pa2ba</name>
    <name evidence="9" type="ORF">AEGBEN_R01658</name>
</gene>
<dbReference type="GO" id="GO:0042130">
    <property type="term" value="P:negative regulation of T cell proliferation"/>
    <property type="evidence" value="ECO:0007669"/>
    <property type="project" value="TreeGrafter"/>
</dbReference>
<evidence type="ECO:0000256" key="1">
    <source>
        <dbReference type="ARBA" id="ARBA00004613"/>
    </source>
</evidence>
<evidence type="ECO:0000256" key="2">
    <source>
        <dbReference type="ARBA" id="ARBA00022525"/>
    </source>
</evidence>
<dbReference type="GO" id="GO:0005576">
    <property type="term" value="C:extracellular region"/>
    <property type="evidence" value="ECO:0007669"/>
    <property type="project" value="UniProtKB-SubCell"/>
</dbReference>
<feature type="disulfide bond" evidence="6">
    <location>
        <begin position="33"/>
        <end position="124"/>
    </location>
</feature>
<feature type="active site" evidence="4">
    <location>
        <position position="54"/>
    </location>
</feature>
<dbReference type="OrthoDB" id="5841574at2759"/>
<feature type="binding site" evidence="5">
    <location>
        <position position="36"/>
    </location>
    <ligand>
        <name>Ca(2+)</name>
        <dbReference type="ChEBI" id="CHEBI:29108"/>
    </ligand>
</feature>
<name>A0A7K6TNN6_9AVES</name>
<comment type="similarity">
    <text evidence="7">Belongs to the phospholipase A2 family.</text>
</comment>
<accession>A0A7K6TNN6</accession>
<keyword evidence="10" id="KW-1185">Reference proteome</keyword>
<comment type="caution">
    <text evidence="9">The sequence shown here is derived from an EMBL/GenBank/DDBJ whole genome shotgun (WGS) entry which is preliminary data.</text>
</comment>
<evidence type="ECO:0000256" key="6">
    <source>
        <dbReference type="PIRSR" id="PIRSR601211-3"/>
    </source>
</evidence>
<dbReference type="Gene3D" id="1.20.90.10">
    <property type="entry name" value="Phospholipase A2 domain"/>
    <property type="match status" value="1"/>
</dbReference>
<evidence type="ECO:0000256" key="3">
    <source>
        <dbReference type="ARBA" id="ARBA00023157"/>
    </source>
</evidence>
<dbReference type="PROSITE" id="PS00118">
    <property type="entry name" value="PA2_HIS"/>
    <property type="match status" value="1"/>
</dbReference>
<evidence type="ECO:0000313" key="9">
    <source>
        <dbReference type="EMBL" id="NWX11456.1"/>
    </source>
</evidence>
<keyword evidence="3 6" id="KW-1015">Disulfide bond</keyword>
<feature type="disulfide bond" evidence="6">
    <location>
        <begin position="57"/>
        <end position="97"/>
    </location>
</feature>
<dbReference type="PANTHER" id="PTHR11716:SF9">
    <property type="entry name" value="PHOSPHOLIPASE A2, MEMBRANE ASSOCIATED"/>
    <property type="match status" value="1"/>
</dbReference>
<feature type="disulfide bond" evidence="6">
    <location>
        <begin position="50"/>
        <end position="104"/>
    </location>
</feature>
<evidence type="ECO:0000313" key="10">
    <source>
        <dbReference type="Proteomes" id="UP000559068"/>
    </source>
</evidence>
<feature type="disulfide bond" evidence="6">
    <location>
        <begin position="35"/>
        <end position="51"/>
    </location>
</feature>
<keyword evidence="5" id="KW-0106">Calcium</keyword>
<comment type="cofactor">
    <cofactor evidence="5">
        <name>Ca(2+)</name>
        <dbReference type="ChEBI" id="CHEBI:29108"/>
    </cofactor>
    <text evidence="5">Binds 1 Ca(2+) ion per subunit.</text>
</comment>
<dbReference type="GO" id="GO:0050482">
    <property type="term" value="P:arachidonate secretion"/>
    <property type="evidence" value="ECO:0007669"/>
    <property type="project" value="InterPro"/>
</dbReference>
<feature type="disulfide bond" evidence="6">
    <location>
        <begin position="66"/>
        <end position="90"/>
    </location>
</feature>
<reference evidence="9 10" key="1">
    <citation type="submission" date="2019-09" db="EMBL/GenBank/DDBJ databases">
        <title>Bird 10,000 Genomes (B10K) Project - Family phase.</title>
        <authorList>
            <person name="Zhang G."/>
        </authorList>
    </citation>
    <scope>NUCLEOTIDE SEQUENCE [LARGE SCALE GENOMIC DNA]</scope>
    <source>
        <strain evidence="9">B10K-DU-029-76</strain>
        <tissue evidence="9">Heart</tissue>
    </source>
</reference>
<organism evidence="9 10">
    <name type="scientific">Aegotheles bennettii</name>
    <dbReference type="NCBI Taxonomy" id="48278"/>
    <lineage>
        <taxon>Eukaryota</taxon>
        <taxon>Metazoa</taxon>
        <taxon>Chordata</taxon>
        <taxon>Craniata</taxon>
        <taxon>Vertebrata</taxon>
        <taxon>Euteleostomi</taxon>
        <taxon>Archelosauria</taxon>
        <taxon>Archosauria</taxon>
        <taxon>Dinosauria</taxon>
        <taxon>Saurischia</taxon>
        <taxon>Theropoda</taxon>
        <taxon>Coelurosauria</taxon>
        <taxon>Aves</taxon>
        <taxon>Neognathae</taxon>
        <taxon>Neoaves</taxon>
        <taxon>Strisores</taxon>
        <taxon>Caprimulgiformes</taxon>
        <taxon>Aegothelidae</taxon>
        <taxon>Aegotheles</taxon>
    </lineage>
</organism>
<dbReference type="GO" id="GO:0016042">
    <property type="term" value="P:lipid catabolic process"/>
    <property type="evidence" value="ECO:0007669"/>
    <property type="project" value="InterPro"/>
</dbReference>
<dbReference type="FunFam" id="1.20.90.10:FF:000001">
    <property type="entry name" value="Basic phospholipase A2 homolog"/>
    <property type="match status" value="1"/>
</dbReference>
<protein>
    <submittedName>
        <fullName evidence="9">PA2BA Phospholipase</fullName>
    </submittedName>
</protein>
<comment type="subcellular location">
    <subcellularLocation>
        <location evidence="1">Secreted</location>
    </subcellularLocation>
</comment>
<dbReference type="PANTHER" id="PTHR11716">
    <property type="entry name" value="PHOSPHOLIPASE A2 FAMILY MEMBER"/>
    <property type="match status" value="1"/>
</dbReference>
<dbReference type="Pfam" id="PF00068">
    <property type="entry name" value="Phospholip_A2_1"/>
    <property type="match status" value="1"/>
</dbReference>
<dbReference type="GO" id="GO:0006644">
    <property type="term" value="P:phospholipid metabolic process"/>
    <property type="evidence" value="ECO:0007669"/>
    <property type="project" value="InterPro"/>
</dbReference>
<dbReference type="GO" id="GO:0005509">
    <property type="term" value="F:calcium ion binding"/>
    <property type="evidence" value="ECO:0007669"/>
    <property type="project" value="InterPro"/>
</dbReference>
<dbReference type="GO" id="GO:0005543">
    <property type="term" value="F:phospholipid binding"/>
    <property type="evidence" value="ECO:0007669"/>
    <property type="project" value="TreeGrafter"/>
</dbReference>
<dbReference type="InterPro" id="IPR033113">
    <property type="entry name" value="PLA2_histidine"/>
</dbReference>
<feature type="binding site" evidence="5">
    <location>
        <position position="34"/>
    </location>
    <ligand>
        <name>Ca(2+)</name>
        <dbReference type="ChEBI" id="CHEBI:29108"/>
    </ligand>
</feature>
<feature type="domain" description="Phospholipase A2-like central" evidence="8">
    <location>
        <begin position="8"/>
        <end position="125"/>
    </location>
</feature>
<evidence type="ECO:0000256" key="4">
    <source>
        <dbReference type="PIRSR" id="PIRSR601211-1"/>
    </source>
</evidence>
<feature type="binding site" evidence="5">
    <location>
        <position position="55"/>
    </location>
    <ligand>
        <name>Ca(2+)</name>
        <dbReference type="ChEBI" id="CHEBI:29108"/>
    </ligand>
</feature>
<feature type="disulfide bond" evidence="6">
    <location>
        <begin position="84"/>
        <end position="95"/>
    </location>
</feature>
<dbReference type="SUPFAM" id="SSF48619">
    <property type="entry name" value="Phospholipase A2, PLA2"/>
    <property type="match status" value="1"/>
</dbReference>
<feature type="non-terminal residue" evidence="9">
    <location>
        <position position="125"/>
    </location>
</feature>
<sequence>GLSPAHGSLLELHKMITEVTGKNAIRYYAFYGCYCGVGGKGQPKDPTDRCCQLHDACYSQLLSYNCNAKTQHYQYSWHSGRPSCRSGSWCRQHSCYCDLSLALCLKRSSRSYSQRYRFYPKRWCW</sequence>
<keyword evidence="2" id="KW-0964">Secreted</keyword>
<evidence type="ECO:0000259" key="8">
    <source>
        <dbReference type="SMART" id="SM00085"/>
    </source>
</evidence>
<dbReference type="Proteomes" id="UP000559068">
    <property type="component" value="Unassembled WGS sequence"/>
</dbReference>
<dbReference type="InterPro" id="IPR036444">
    <property type="entry name" value="PLipase_A2_dom_sf"/>
</dbReference>
<keyword evidence="5" id="KW-0479">Metal-binding</keyword>
<evidence type="ECO:0000256" key="7">
    <source>
        <dbReference type="RuleBase" id="RU003654"/>
    </source>
</evidence>
<dbReference type="InterPro" id="IPR016090">
    <property type="entry name" value="PLA2-like_dom"/>
</dbReference>
<dbReference type="AlphaFoldDB" id="A0A7K6TNN6"/>
<dbReference type="PRINTS" id="PR00389">
    <property type="entry name" value="PHPHLIPASEA2"/>
</dbReference>
<feature type="active site" evidence="4">
    <location>
        <position position="98"/>
    </location>
</feature>